<feature type="region of interest" description="Disordered" evidence="1">
    <location>
        <begin position="105"/>
        <end position="129"/>
    </location>
</feature>
<accession>A0A1A9VDT4</accession>
<dbReference type="EnsemblMetazoa" id="GAUT033998-RA">
    <property type="protein sequence ID" value="GAUT033998-PA"/>
    <property type="gene ID" value="GAUT033998"/>
</dbReference>
<keyword evidence="2" id="KW-1133">Transmembrane helix</keyword>
<evidence type="ECO:0000313" key="4">
    <source>
        <dbReference type="Proteomes" id="UP000078200"/>
    </source>
</evidence>
<feature type="transmembrane region" description="Helical" evidence="2">
    <location>
        <begin position="52"/>
        <end position="70"/>
    </location>
</feature>
<protein>
    <submittedName>
        <fullName evidence="3">Uncharacterized protein</fullName>
    </submittedName>
</protein>
<organism evidence="3 4">
    <name type="scientific">Glossina austeni</name>
    <name type="common">Savannah tsetse fly</name>
    <dbReference type="NCBI Taxonomy" id="7395"/>
    <lineage>
        <taxon>Eukaryota</taxon>
        <taxon>Metazoa</taxon>
        <taxon>Ecdysozoa</taxon>
        <taxon>Arthropoda</taxon>
        <taxon>Hexapoda</taxon>
        <taxon>Insecta</taxon>
        <taxon>Pterygota</taxon>
        <taxon>Neoptera</taxon>
        <taxon>Endopterygota</taxon>
        <taxon>Diptera</taxon>
        <taxon>Brachycera</taxon>
        <taxon>Muscomorpha</taxon>
        <taxon>Hippoboscoidea</taxon>
        <taxon>Glossinidae</taxon>
        <taxon>Glossina</taxon>
    </lineage>
</organism>
<evidence type="ECO:0000256" key="1">
    <source>
        <dbReference type="SAM" id="MobiDB-lite"/>
    </source>
</evidence>
<evidence type="ECO:0000256" key="2">
    <source>
        <dbReference type="SAM" id="Phobius"/>
    </source>
</evidence>
<keyword evidence="2" id="KW-0812">Transmembrane</keyword>
<dbReference type="AlphaFoldDB" id="A0A1A9VDT4"/>
<proteinExistence type="predicted"/>
<reference evidence="3" key="1">
    <citation type="submission" date="2020-05" db="UniProtKB">
        <authorList>
            <consortium name="EnsemblMetazoa"/>
        </authorList>
    </citation>
    <scope>IDENTIFICATION</scope>
    <source>
        <strain evidence="3">TTRI</strain>
    </source>
</reference>
<feature type="compositionally biased region" description="Low complexity" evidence="1">
    <location>
        <begin position="105"/>
        <end position="128"/>
    </location>
</feature>
<sequence length="139" mass="15286">MDLVIADSGTPQIHSTICELLILLFTKVIQNKVSFVHDASVYSSQGMDIRDFSLPSLFLFASIKFAYLILVTKCGGKAKVDDFAHRWLNDCVRLLDFMYKYNILSSSSSSPSSPSSPSSSSSSSSSSSFPLITLMLLKR</sequence>
<evidence type="ECO:0000313" key="3">
    <source>
        <dbReference type="EnsemblMetazoa" id="GAUT033998-PA"/>
    </source>
</evidence>
<dbReference type="Proteomes" id="UP000078200">
    <property type="component" value="Unassembled WGS sequence"/>
</dbReference>
<name>A0A1A9VDT4_GLOAU</name>
<dbReference type="VEuPathDB" id="VectorBase:GAUT033998"/>
<keyword evidence="2" id="KW-0472">Membrane</keyword>
<keyword evidence="4" id="KW-1185">Reference proteome</keyword>